<reference evidence="1 2" key="1">
    <citation type="submission" date="2022-01" db="EMBL/GenBank/DDBJ databases">
        <title>Paraglaciecola sp. G1-23.</title>
        <authorList>
            <person name="Jin M.S."/>
            <person name="Han D.M."/>
            <person name="Kim H.M."/>
            <person name="Jeon C.O."/>
        </authorList>
    </citation>
    <scope>NUCLEOTIDE SEQUENCE [LARGE SCALE GENOMIC DNA]</scope>
    <source>
        <strain evidence="1 2">G1-23</strain>
    </source>
</reference>
<evidence type="ECO:0000313" key="2">
    <source>
        <dbReference type="Proteomes" id="UP001521137"/>
    </source>
</evidence>
<organism evidence="1 2">
    <name type="scientific">Paraglaciecola algarum</name>
    <dbReference type="NCBI Taxonomy" id="3050085"/>
    <lineage>
        <taxon>Bacteria</taxon>
        <taxon>Pseudomonadati</taxon>
        <taxon>Pseudomonadota</taxon>
        <taxon>Gammaproteobacteria</taxon>
        <taxon>Alteromonadales</taxon>
        <taxon>Alteromonadaceae</taxon>
        <taxon>Paraglaciecola</taxon>
    </lineage>
</organism>
<dbReference type="CDD" id="cd10935">
    <property type="entry name" value="CE4_WalW"/>
    <property type="match status" value="1"/>
</dbReference>
<dbReference type="RefSeq" id="WP_235311278.1">
    <property type="nucleotide sequence ID" value="NZ_JAKGAS010000003.1"/>
</dbReference>
<evidence type="ECO:0000313" key="1">
    <source>
        <dbReference type="EMBL" id="MCF2947743.1"/>
    </source>
</evidence>
<dbReference type="Gene3D" id="3.20.20.370">
    <property type="entry name" value="Glycoside hydrolase/deacetylase"/>
    <property type="match status" value="1"/>
</dbReference>
<accession>A0ABS9D477</accession>
<proteinExistence type="predicted"/>
<gene>
    <name evidence="1" type="ORF">L0668_06475</name>
</gene>
<keyword evidence="2" id="KW-1185">Reference proteome</keyword>
<dbReference type="SUPFAM" id="SSF88713">
    <property type="entry name" value="Glycoside hydrolase/deacetylase"/>
    <property type="match status" value="1"/>
</dbReference>
<sequence length="339" mass="38856">MPKAEKDKQPILFVISIDTEEEWDWSGPFPQKHASVQNIIQVPEFHNSMTSLGVRPTYFVDYAVLETDSSIENMRRVYAQSNCEIGAHLHPWCNPPYFEHVGEAESHVVNLPIDEVKQKLEILVNKIKSTLDVTPKSFRTGRWGIDGKVMNLLLENGFDVDSSVYPFYQNEFFGCLGAPAAPYWPDLSNPLAVSTQRKIYEIPVTVGFNRQNFDLSNKIHSLFTQSSLSWTRFNGLAWHTKLLRKNYLCPELSSVTDMTKLCDMVISKNYPVLHMYMHSSSLLNNKNNLIGQDNAFNHICGSIEQVVNYLKSRYEIEFCTISEAAKNLQNRSRYSNNEV</sequence>
<dbReference type="EMBL" id="JAKGAS010000003">
    <property type="protein sequence ID" value="MCF2947743.1"/>
    <property type="molecule type" value="Genomic_DNA"/>
</dbReference>
<comment type="caution">
    <text evidence="1">The sequence shown here is derived from an EMBL/GenBank/DDBJ whole genome shotgun (WGS) entry which is preliminary data.</text>
</comment>
<dbReference type="InterPro" id="IPR011330">
    <property type="entry name" value="Glyco_hydro/deAcase_b/a-brl"/>
</dbReference>
<name>A0ABS9D477_9ALTE</name>
<protein>
    <submittedName>
        <fullName evidence="1">Polysaccharide deacetylase family protein</fullName>
    </submittedName>
</protein>
<dbReference type="Proteomes" id="UP001521137">
    <property type="component" value="Unassembled WGS sequence"/>
</dbReference>